<evidence type="ECO:0000313" key="2">
    <source>
        <dbReference type="EMBL" id="KAF0925968.1"/>
    </source>
</evidence>
<evidence type="ECO:0000313" key="3">
    <source>
        <dbReference type="Proteomes" id="UP000479710"/>
    </source>
</evidence>
<protein>
    <submittedName>
        <fullName evidence="2">Uncharacterized protein</fullName>
    </submittedName>
</protein>
<comment type="caution">
    <text evidence="2">The sequence shown here is derived from an EMBL/GenBank/DDBJ whole genome shotgun (WGS) entry which is preliminary data.</text>
</comment>
<evidence type="ECO:0000256" key="1">
    <source>
        <dbReference type="SAM" id="MobiDB-lite"/>
    </source>
</evidence>
<keyword evidence="3" id="KW-1185">Reference proteome</keyword>
<gene>
    <name evidence="2" type="ORF">E2562_019036</name>
</gene>
<dbReference type="Proteomes" id="UP000479710">
    <property type="component" value="Unassembled WGS sequence"/>
</dbReference>
<dbReference type="EMBL" id="SPHZ02000003">
    <property type="protein sequence ID" value="KAF0925968.1"/>
    <property type="molecule type" value="Genomic_DNA"/>
</dbReference>
<organism evidence="2 3">
    <name type="scientific">Oryza meyeriana var. granulata</name>
    <dbReference type="NCBI Taxonomy" id="110450"/>
    <lineage>
        <taxon>Eukaryota</taxon>
        <taxon>Viridiplantae</taxon>
        <taxon>Streptophyta</taxon>
        <taxon>Embryophyta</taxon>
        <taxon>Tracheophyta</taxon>
        <taxon>Spermatophyta</taxon>
        <taxon>Magnoliopsida</taxon>
        <taxon>Liliopsida</taxon>
        <taxon>Poales</taxon>
        <taxon>Poaceae</taxon>
        <taxon>BOP clade</taxon>
        <taxon>Oryzoideae</taxon>
        <taxon>Oryzeae</taxon>
        <taxon>Oryzinae</taxon>
        <taxon>Oryza</taxon>
        <taxon>Oryza meyeriana</taxon>
    </lineage>
</organism>
<name>A0A6G1EMV8_9ORYZ</name>
<proteinExistence type="predicted"/>
<accession>A0A6G1EMV8</accession>
<reference evidence="2 3" key="1">
    <citation type="submission" date="2019-11" db="EMBL/GenBank/DDBJ databases">
        <title>Whole genome sequence of Oryza granulata.</title>
        <authorList>
            <person name="Li W."/>
        </authorList>
    </citation>
    <scope>NUCLEOTIDE SEQUENCE [LARGE SCALE GENOMIC DNA]</scope>
    <source>
        <strain evidence="3">cv. Menghai</strain>
        <tissue evidence="2">Leaf</tissue>
    </source>
</reference>
<feature type="region of interest" description="Disordered" evidence="1">
    <location>
        <begin position="63"/>
        <end position="86"/>
    </location>
</feature>
<dbReference type="AlphaFoldDB" id="A0A6G1EMV8"/>
<sequence length="124" mass="13259">MAKYVMFRDSITCSRGGSVGSWSGSNAISRGQRRRLQGRWCRRPGQAAWAAPVAGADTTPVVEADARTSPPGAEAKPATADGTDWRVGPAVVIDGEATRQHLRRWIGGCHGWRQGAEDGQNLSN</sequence>